<dbReference type="OrthoDB" id="350825at2157"/>
<keyword evidence="2" id="KW-1185">Reference proteome</keyword>
<protein>
    <submittedName>
        <fullName evidence="1">Uncharacterized protein</fullName>
    </submittedName>
</protein>
<evidence type="ECO:0000313" key="2">
    <source>
        <dbReference type="Proteomes" id="UP000222824"/>
    </source>
</evidence>
<dbReference type="Proteomes" id="UP000222824">
    <property type="component" value="Unassembled WGS sequence"/>
</dbReference>
<name>A0A2G1WN87_9EURY</name>
<accession>A0A2G1WN87</accession>
<proteinExistence type="predicted"/>
<dbReference type="InterPro" id="IPR045633">
    <property type="entry name" value="DUF6414"/>
</dbReference>
<evidence type="ECO:0000313" key="1">
    <source>
        <dbReference type="EMBL" id="PHQ40433.1"/>
    </source>
</evidence>
<comment type="caution">
    <text evidence="1">The sequence shown here is derived from an EMBL/GenBank/DDBJ whole genome shotgun (WGS) entry which is preliminary data.</text>
</comment>
<dbReference type="AlphaFoldDB" id="A0A2G1WN87"/>
<dbReference type="EMBL" id="NHOA01000008">
    <property type="protein sequence ID" value="PHQ40433.1"/>
    <property type="molecule type" value="Genomic_DNA"/>
</dbReference>
<organism evidence="1 2">
    <name type="scientific">Halorubrum persicum</name>
    <dbReference type="NCBI Taxonomy" id="1383844"/>
    <lineage>
        <taxon>Archaea</taxon>
        <taxon>Methanobacteriati</taxon>
        <taxon>Methanobacteriota</taxon>
        <taxon>Stenosarchaea group</taxon>
        <taxon>Halobacteria</taxon>
        <taxon>Halobacteriales</taxon>
        <taxon>Haloferacaceae</taxon>
        <taxon>Halorubrum</taxon>
    </lineage>
</organism>
<reference evidence="1 2" key="1">
    <citation type="journal article" date="2014" name="Front. Microbiol.">
        <title>Population and genomic analysis of the genus Halorubrum.</title>
        <authorList>
            <person name="Fullmer M.S."/>
            <person name="Soucy S.M."/>
            <person name="Swithers K.S."/>
            <person name="Makkay A.M."/>
            <person name="Wheeler R."/>
            <person name="Ventosa A."/>
            <person name="Gogarten J.P."/>
            <person name="Papke R.T."/>
        </authorList>
    </citation>
    <scope>NUCLEOTIDE SEQUENCE [LARGE SCALE GENOMIC DNA]</scope>
    <source>
        <strain evidence="1 2">C49</strain>
    </source>
</reference>
<dbReference type="RefSeq" id="WP_099253939.1">
    <property type="nucleotide sequence ID" value="NZ_NHOA01000008.1"/>
</dbReference>
<sequence length="281" mass="32184">MVSIADAPEVIYTNTQTIDRLFSYLNEGDIKEVVERSLDSETTDKGGGLSKIIRLKLGKSTTDEEEMELVRELDSIGKFAVLHGILQDEDDITSFDEIEESDRRELEDGDFIEAEGQIRASPINDLQKMIEDVKPYLEMFDFDMSFQEQGQEFTLSDIQDFLNELDSGEDVYTVNTSTDSLDVDVVFSLGEGELDGQLSEYTEYHVLGRVEHVYNRGEEEWLMNVMDLLPGSDRDAQQKRRMFLKQMVSSSSDLLDRKVTEDDFKVGYPDVRVRPVAIYLY</sequence>
<dbReference type="Pfam" id="PF19952">
    <property type="entry name" value="DUF6414"/>
    <property type="match status" value="1"/>
</dbReference>
<gene>
    <name evidence="1" type="ORF">DJ69_01250</name>
</gene>